<protein>
    <recommendedName>
        <fullName evidence="3">Transcription factor NikR nickel binding C-terminal domain-containing protein</fullName>
    </recommendedName>
</protein>
<keyword evidence="2" id="KW-1185">Reference proteome</keyword>
<comment type="caution">
    <text evidence="1">The sequence shown here is derived from an EMBL/GenBank/DDBJ whole genome shotgun (WGS) entry which is preliminary data.</text>
</comment>
<dbReference type="EMBL" id="LOEE01000027">
    <property type="protein sequence ID" value="KXG76405.1"/>
    <property type="molecule type" value="Genomic_DNA"/>
</dbReference>
<evidence type="ECO:0000313" key="2">
    <source>
        <dbReference type="Proteomes" id="UP000070456"/>
    </source>
</evidence>
<dbReference type="InterPro" id="IPR045865">
    <property type="entry name" value="ACT-like_dom_sf"/>
</dbReference>
<dbReference type="InterPro" id="IPR023860">
    <property type="entry name" value="FeFe-hyd_TM1266"/>
</dbReference>
<dbReference type="AlphaFoldDB" id="A0A140L780"/>
<dbReference type="Pfam" id="PF21699">
    <property type="entry name" value="TM1266-like"/>
    <property type="match status" value="1"/>
</dbReference>
<name>A0A140L780_9FIRM</name>
<dbReference type="Gene3D" id="3.30.70.1150">
    <property type="entry name" value="ACT-like. Chain A, domain 2"/>
    <property type="match status" value="1"/>
</dbReference>
<dbReference type="STRING" id="520762.AN619_09360"/>
<proteinExistence type="predicted"/>
<dbReference type="Proteomes" id="UP000070456">
    <property type="component" value="Unassembled WGS sequence"/>
</dbReference>
<reference evidence="1 2" key="1">
    <citation type="submission" date="2015-12" db="EMBL/GenBank/DDBJ databases">
        <title>Draft genome sequence of the thermoanaerobe Thermotalea metallivorans, an isolate from the runoff channel of the Great Artesian Basin, Australia.</title>
        <authorList>
            <person name="Patel B.K."/>
        </authorList>
    </citation>
    <scope>NUCLEOTIDE SEQUENCE [LARGE SCALE GENOMIC DNA]</scope>
    <source>
        <strain evidence="1 2">B2-1</strain>
    </source>
</reference>
<dbReference type="RefSeq" id="WP_068555315.1">
    <property type="nucleotide sequence ID" value="NZ_LOEE01000027.1"/>
</dbReference>
<sequence length="80" mass="8993">MDPLSVMSIRVDHRADAAPKVQEILTKHGDMIIGRFGIHDPGEVNHGLITLNLRGDMEKIRHMMEQLEGLEGIKVNHMQA</sequence>
<organism evidence="1 2">
    <name type="scientific">Thermotalea metallivorans</name>
    <dbReference type="NCBI Taxonomy" id="520762"/>
    <lineage>
        <taxon>Bacteria</taxon>
        <taxon>Bacillati</taxon>
        <taxon>Bacillota</taxon>
        <taxon>Clostridia</taxon>
        <taxon>Peptostreptococcales</taxon>
        <taxon>Thermotaleaceae</taxon>
        <taxon>Thermotalea</taxon>
    </lineage>
</organism>
<dbReference type="SUPFAM" id="SSF55021">
    <property type="entry name" value="ACT-like"/>
    <property type="match status" value="1"/>
</dbReference>
<dbReference type="OrthoDB" id="1121298at2"/>
<dbReference type="InterPro" id="IPR027271">
    <property type="entry name" value="Acetolactate_synth/TF_NikR_C"/>
</dbReference>
<evidence type="ECO:0008006" key="3">
    <source>
        <dbReference type="Google" id="ProtNLM"/>
    </source>
</evidence>
<accession>A0A140L780</accession>
<gene>
    <name evidence="1" type="ORF">AN619_09360</name>
</gene>
<evidence type="ECO:0000313" key="1">
    <source>
        <dbReference type="EMBL" id="KXG76405.1"/>
    </source>
</evidence>